<organism evidence="2 3">
    <name type="scientific">Kineococcus endophyticus</name>
    <dbReference type="NCBI Taxonomy" id="1181883"/>
    <lineage>
        <taxon>Bacteria</taxon>
        <taxon>Bacillati</taxon>
        <taxon>Actinomycetota</taxon>
        <taxon>Actinomycetes</taxon>
        <taxon>Kineosporiales</taxon>
        <taxon>Kineosporiaceae</taxon>
        <taxon>Kineococcus</taxon>
    </lineage>
</organism>
<reference evidence="2 3" key="1">
    <citation type="submission" date="2024-07" db="EMBL/GenBank/DDBJ databases">
        <authorList>
            <person name="Thanompreechachai J."/>
            <person name="Duangmal K."/>
        </authorList>
    </citation>
    <scope>NUCLEOTIDE SEQUENCE [LARGE SCALE GENOMIC DNA]</scope>
    <source>
        <strain evidence="2 3">KCTC 19886</strain>
    </source>
</reference>
<dbReference type="PANTHER" id="PTHR39515">
    <property type="entry name" value="CONSERVED PROTEIN"/>
    <property type="match status" value="1"/>
</dbReference>
<dbReference type="InterPro" id="IPR036388">
    <property type="entry name" value="WH-like_DNA-bd_sf"/>
</dbReference>
<dbReference type="Proteomes" id="UP001555826">
    <property type="component" value="Unassembled WGS sequence"/>
</dbReference>
<evidence type="ECO:0000259" key="1">
    <source>
        <dbReference type="SMART" id="SM00347"/>
    </source>
</evidence>
<dbReference type="RefSeq" id="WP_367637458.1">
    <property type="nucleotide sequence ID" value="NZ_JBFNQN010000005.1"/>
</dbReference>
<dbReference type="InterPro" id="IPR000835">
    <property type="entry name" value="HTH_MarR-typ"/>
</dbReference>
<dbReference type="InterPro" id="IPR052526">
    <property type="entry name" value="HTH-type_Bedaq_tolerance"/>
</dbReference>
<dbReference type="InterPro" id="IPR036390">
    <property type="entry name" value="WH_DNA-bd_sf"/>
</dbReference>
<gene>
    <name evidence="2" type="ORF">AB1207_07930</name>
</gene>
<dbReference type="EMBL" id="JBFNQN010000005">
    <property type="protein sequence ID" value="MEW9264672.1"/>
    <property type="molecule type" value="Genomic_DNA"/>
</dbReference>
<dbReference type="Pfam" id="PF12802">
    <property type="entry name" value="MarR_2"/>
    <property type="match status" value="1"/>
</dbReference>
<evidence type="ECO:0000313" key="3">
    <source>
        <dbReference type="Proteomes" id="UP001555826"/>
    </source>
</evidence>
<proteinExistence type="predicted"/>
<name>A0ABV3P618_9ACTN</name>
<comment type="caution">
    <text evidence="2">The sequence shown here is derived from an EMBL/GenBank/DDBJ whole genome shotgun (WGS) entry which is preliminary data.</text>
</comment>
<keyword evidence="3" id="KW-1185">Reference proteome</keyword>
<dbReference type="SUPFAM" id="SSF46785">
    <property type="entry name" value="Winged helix' DNA-binding domain"/>
    <property type="match status" value="1"/>
</dbReference>
<accession>A0ABV3P618</accession>
<dbReference type="PANTHER" id="PTHR39515:SF2">
    <property type="entry name" value="HTH-TYPE TRANSCRIPTIONAL REGULATOR RV0880"/>
    <property type="match status" value="1"/>
</dbReference>
<dbReference type="Gene3D" id="1.10.10.10">
    <property type="entry name" value="Winged helix-like DNA-binding domain superfamily/Winged helix DNA-binding domain"/>
    <property type="match status" value="1"/>
</dbReference>
<dbReference type="SMART" id="SM00347">
    <property type="entry name" value="HTH_MARR"/>
    <property type="match status" value="1"/>
</dbReference>
<evidence type="ECO:0000313" key="2">
    <source>
        <dbReference type="EMBL" id="MEW9264672.1"/>
    </source>
</evidence>
<feature type="domain" description="HTH marR-type" evidence="1">
    <location>
        <begin position="34"/>
        <end position="133"/>
    </location>
</feature>
<protein>
    <submittedName>
        <fullName evidence="2">MarR family transcriptional regulator</fullName>
    </submittedName>
</protein>
<sequence>MTSPTSGVPSAAGTARRLGPLLGPLRRTVLRRSRDLAALPDLPEAQVELLRVLAGQGAQSPSGLADRLRLARPTVSNLLRTLSSTGLVDRSPGAGRAVEVSATDHARDLLRRYDAASARTLELALERLDTADRTTLAAALPALERLLAALGDD</sequence>